<dbReference type="GO" id="GO:0005737">
    <property type="term" value="C:cytoplasm"/>
    <property type="evidence" value="ECO:0007669"/>
    <property type="project" value="UniProtKB-SubCell"/>
</dbReference>
<dbReference type="InterPro" id="IPR012677">
    <property type="entry name" value="Nucleotide-bd_a/b_plait_sf"/>
</dbReference>
<dbReference type="InterPro" id="IPR035979">
    <property type="entry name" value="RBD_domain_sf"/>
</dbReference>
<dbReference type="InterPro" id="IPR034237">
    <property type="entry name" value="FOX1_RRM"/>
</dbReference>
<feature type="region of interest" description="Disordered" evidence="9">
    <location>
        <begin position="167"/>
        <end position="187"/>
    </location>
</feature>
<evidence type="ECO:0000256" key="8">
    <source>
        <dbReference type="PROSITE-ProRule" id="PRU00176"/>
    </source>
</evidence>
<dbReference type="OrthoDB" id="5382468at2759"/>
<gene>
    <name evidence="11" type="ORF">CRM22_010206</name>
</gene>
<dbReference type="STRING" id="147828.A0A4V3SCA8"/>
<proteinExistence type="predicted"/>
<dbReference type="InterPro" id="IPR000504">
    <property type="entry name" value="RRM_dom"/>
</dbReference>
<accession>A0A4V3SCA8</accession>
<evidence type="ECO:0000313" key="11">
    <source>
        <dbReference type="EMBL" id="TGZ56144.1"/>
    </source>
</evidence>
<dbReference type="InterPro" id="IPR047131">
    <property type="entry name" value="RBFOX1-like"/>
</dbReference>
<reference evidence="11 12" key="1">
    <citation type="journal article" date="2019" name="BMC Genomics">
        <title>New insights from Opisthorchis felineus genome: update on genomics of the epidemiologically important liver flukes.</title>
        <authorList>
            <person name="Ershov N.I."/>
            <person name="Mordvinov V.A."/>
            <person name="Prokhortchouk E.B."/>
            <person name="Pakharukova M.Y."/>
            <person name="Gunbin K.V."/>
            <person name="Ustyantsev K."/>
            <person name="Genaev M.A."/>
            <person name="Blinov A.G."/>
            <person name="Mazur A."/>
            <person name="Boulygina E."/>
            <person name="Tsygankova S."/>
            <person name="Khrameeva E."/>
            <person name="Chekanov N."/>
            <person name="Fan G."/>
            <person name="Xiao A."/>
            <person name="Zhang H."/>
            <person name="Xu X."/>
            <person name="Yang H."/>
            <person name="Solovyev V."/>
            <person name="Lee S.M."/>
            <person name="Liu X."/>
            <person name="Afonnikov D.A."/>
            <person name="Skryabin K.G."/>
        </authorList>
    </citation>
    <scope>NUCLEOTIDE SEQUENCE [LARGE SCALE GENOMIC DNA]</scope>
    <source>
        <strain evidence="11">AK-0245</strain>
        <tissue evidence="11">Whole organism</tissue>
    </source>
</reference>
<dbReference type="Pfam" id="PF00076">
    <property type="entry name" value="RRM_1"/>
    <property type="match status" value="1"/>
</dbReference>
<feature type="domain" description="RRM" evidence="10">
    <location>
        <begin position="355"/>
        <end position="431"/>
    </location>
</feature>
<name>A0A4V3SCA8_OPIFE</name>
<evidence type="ECO:0000256" key="6">
    <source>
        <dbReference type="ARBA" id="ARBA00023187"/>
    </source>
</evidence>
<evidence type="ECO:0000256" key="7">
    <source>
        <dbReference type="ARBA" id="ARBA00023242"/>
    </source>
</evidence>
<dbReference type="FunFam" id="3.30.70.330:FF:000375">
    <property type="entry name" value="RNA binding fox-1 homolog 1"/>
    <property type="match status" value="1"/>
</dbReference>
<evidence type="ECO:0000256" key="9">
    <source>
        <dbReference type="SAM" id="MobiDB-lite"/>
    </source>
</evidence>
<keyword evidence="12" id="KW-1185">Reference proteome</keyword>
<evidence type="ECO:0000313" key="12">
    <source>
        <dbReference type="Proteomes" id="UP000308267"/>
    </source>
</evidence>
<dbReference type="GO" id="GO:0005634">
    <property type="term" value="C:nucleus"/>
    <property type="evidence" value="ECO:0007669"/>
    <property type="project" value="UniProtKB-SubCell"/>
</dbReference>
<dbReference type="AlphaFoldDB" id="A0A4V3SCA8"/>
<dbReference type="PANTHER" id="PTHR15597:SF22">
    <property type="entry name" value="RNA-BINDING FOX PROTEIN 1, ISOFORM H"/>
    <property type="match status" value="1"/>
</dbReference>
<keyword evidence="4" id="KW-0507">mRNA processing</keyword>
<keyword evidence="3" id="KW-0963">Cytoplasm</keyword>
<dbReference type="PANTHER" id="PTHR15597">
    <property type="entry name" value="ATAXIN 2-BINDING PROTEIN 1-RELATED"/>
    <property type="match status" value="1"/>
</dbReference>
<dbReference type="GO" id="GO:0006397">
    <property type="term" value="P:mRNA processing"/>
    <property type="evidence" value="ECO:0007669"/>
    <property type="project" value="UniProtKB-KW"/>
</dbReference>
<dbReference type="PROSITE" id="PS50102">
    <property type="entry name" value="RRM"/>
    <property type="match status" value="1"/>
</dbReference>
<dbReference type="Gene3D" id="3.30.70.330">
    <property type="match status" value="1"/>
</dbReference>
<dbReference type="GO" id="GO:0003729">
    <property type="term" value="F:mRNA binding"/>
    <property type="evidence" value="ECO:0007669"/>
    <property type="project" value="TreeGrafter"/>
</dbReference>
<dbReference type="SUPFAM" id="SSF54928">
    <property type="entry name" value="RNA-binding domain, RBD"/>
    <property type="match status" value="1"/>
</dbReference>
<evidence type="ECO:0000256" key="2">
    <source>
        <dbReference type="ARBA" id="ARBA00004496"/>
    </source>
</evidence>
<keyword evidence="5 8" id="KW-0694">RNA-binding</keyword>
<dbReference type="GO" id="GO:0008380">
    <property type="term" value="P:RNA splicing"/>
    <property type="evidence" value="ECO:0007669"/>
    <property type="project" value="UniProtKB-KW"/>
</dbReference>
<dbReference type="Proteomes" id="UP000308267">
    <property type="component" value="Unassembled WGS sequence"/>
</dbReference>
<comment type="caution">
    <text evidence="11">The sequence shown here is derived from an EMBL/GenBank/DDBJ whole genome shotgun (WGS) entry which is preliminary data.</text>
</comment>
<protein>
    <recommendedName>
        <fullName evidence="10">RRM domain-containing protein</fullName>
    </recommendedName>
</protein>
<dbReference type="SMART" id="SM00360">
    <property type="entry name" value="RRM"/>
    <property type="match status" value="1"/>
</dbReference>
<sequence length="895" mass="91549">MPDYVTAMAITLQRKRNYSNVNGYMKMNDLFSLGSRAKLPHTPSHGGYMAPSIPAKQPRLSNSNARQPVDNKQLRTSVHGSKWATSRSAKFLTAPQYPYSNHAPKTKLLNSGLSSMFACEQTNSSPTPQLKIIPNGTSDSSLPEVNAPHMPFPATSVIMSNKTVTASTPSTDERVPAGPTDTQQYVHPTPTTATRLTVPTANGGTVFETNGLSVTALHHPFATSEATMVAAPLATSSDNCVSLPSVTLVSSAFGTTNLTDSLAPLQSSTDGLSNPLLLVSSPTSLVSPGSLLNHAVSSLMVSADSPYAPQVCLPDGTNGVSVSQNAINAANSESATSSTGVPATLTSSLINVGPKRLHVSNIPFRFREADLRQLLGSFGTILDVEIIFNERGSKGFGFVTFATSEEADRARENLNGTVVEGRKIEINNATARVMTKKKSETPTSLRTSTTVRGVRTLVPSTTAALAAVIRNAAGLNAGLPIAPIPATGGLSLGVQGLGNLLQGHTQASLAAAAAANPVLASFGALPGGSSVTPNHALLAAALASAAPQAAHYNPAATAALYLAGSDPNMAAWLAAAINGGCLNSAAGCATANPPTATIPGFGTQSQSMGLMNSLAAMGVIPHTSHVLAPTANTPLVANPLWFDANATGLSVGAELELQQRLQQQQQQQQHHHHQQQQLQASQQALAAMAYTPVSLAGVGQVAGSNAAINAAGLGSALPPSYAAAAMAANVLRAFSGTTTPLMNATSATSRSAAGATNLQSFTSSVPCPAPQGTQASLTPTSVVSSHTSVPTPVLSPVVAQVGSPATAAASCSSQQPIAAAVAAAAAAASQNLQAQSAMGAQNNPYLPDLNVAAAAAASMEPYLNRLTATYALNNAVVTTPAIYRTNSSYQRFSPY</sequence>
<feature type="region of interest" description="Disordered" evidence="9">
    <location>
        <begin position="44"/>
        <end position="81"/>
    </location>
</feature>
<keyword evidence="7" id="KW-0539">Nucleus</keyword>
<evidence type="ECO:0000256" key="1">
    <source>
        <dbReference type="ARBA" id="ARBA00004123"/>
    </source>
</evidence>
<dbReference type="GO" id="GO:0000381">
    <property type="term" value="P:regulation of alternative mRNA splicing, via spliceosome"/>
    <property type="evidence" value="ECO:0007669"/>
    <property type="project" value="InterPro"/>
</dbReference>
<dbReference type="EMBL" id="SJOL01009700">
    <property type="protein sequence ID" value="TGZ56144.1"/>
    <property type="molecule type" value="Genomic_DNA"/>
</dbReference>
<evidence type="ECO:0000256" key="3">
    <source>
        <dbReference type="ARBA" id="ARBA00022490"/>
    </source>
</evidence>
<dbReference type="CDD" id="cd12407">
    <property type="entry name" value="RRM_FOX1_like"/>
    <property type="match status" value="1"/>
</dbReference>
<evidence type="ECO:0000259" key="10">
    <source>
        <dbReference type="PROSITE" id="PS50102"/>
    </source>
</evidence>
<organism evidence="11 12">
    <name type="scientific">Opisthorchis felineus</name>
    <dbReference type="NCBI Taxonomy" id="147828"/>
    <lineage>
        <taxon>Eukaryota</taxon>
        <taxon>Metazoa</taxon>
        <taxon>Spiralia</taxon>
        <taxon>Lophotrochozoa</taxon>
        <taxon>Platyhelminthes</taxon>
        <taxon>Trematoda</taxon>
        <taxon>Digenea</taxon>
        <taxon>Opisthorchiida</taxon>
        <taxon>Opisthorchiata</taxon>
        <taxon>Opisthorchiidae</taxon>
        <taxon>Opisthorchis</taxon>
    </lineage>
</organism>
<dbReference type="GO" id="GO:0007399">
    <property type="term" value="P:nervous system development"/>
    <property type="evidence" value="ECO:0007669"/>
    <property type="project" value="InterPro"/>
</dbReference>
<evidence type="ECO:0000256" key="4">
    <source>
        <dbReference type="ARBA" id="ARBA00022664"/>
    </source>
</evidence>
<comment type="subcellular location">
    <subcellularLocation>
        <location evidence="2">Cytoplasm</location>
    </subcellularLocation>
    <subcellularLocation>
        <location evidence="1">Nucleus</location>
    </subcellularLocation>
</comment>
<evidence type="ECO:0000256" key="5">
    <source>
        <dbReference type="ARBA" id="ARBA00022884"/>
    </source>
</evidence>
<keyword evidence="6" id="KW-0508">mRNA splicing</keyword>